<evidence type="ECO:0000256" key="6">
    <source>
        <dbReference type="ARBA" id="ARBA00022982"/>
    </source>
</evidence>
<keyword evidence="2" id="KW-0813">Transport</keyword>
<evidence type="ECO:0000256" key="8">
    <source>
        <dbReference type="ARBA" id="ARBA00023128"/>
    </source>
</evidence>
<evidence type="ECO:0000256" key="1">
    <source>
        <dbReference type="ARBA" id="ARBA00004434"/>
    </source>
</evidence>
<evidence type="ECO:0000256" key="5">
    <source>
        <dbReference type="ARBA" id="ARBA00022792"/>
    </source>
</evidence>
<comment type="similarity">
    <text evidence="10">Belongs to the complex IV NDUFA4 subunit family.</text>
</comment>
<accession>A0A8C0WLP1</accession>
<dbReference type="PANTHER" id="PTHR14256:SF4">
    <property type="entry name" value="CYTOCHROME C OXIDASE SUBUNIT NDUFA4"/>
    <property type="match status" value="1"/>
</dbReference>
<evidence type="ECO:0000256" key="4">
    <source>
        <dbReference type="ARBA" id="ARBA00022692"/>
    </source>
</evidence>
<dbReference type="GO" id="GO:0005743">
    <property type="term" value="C:mitochondrial inner membrane"/>
    <property type="evidence" value="ECO:0007669"/>
    <property type="project" value="UniProtKB-SubCell"/>
</dbReference>
<proteinExistence type="inferred from homology"/>
<dbReference type="AlphaFoldDB" id="A0A8C0WLP1"/>
<organism evidence="12">
    <name type="scientific">Castor canadensis</name>
    <name type="common">American beaver</name>
    <dbReference type="NCBI Taxonomy" id="51338"/>
    <lineage>
        <taxon>Eukaryota</taxon>
        <taxon>Metazoa</taxon>
        <taxon>Chordata</taxon>
        <taxon>Craniata</taxon>
        <taxon>Vertebrata</taxon>
        <taxon>Euteleostomi</taxon>
        <taxon>Mammalia</taxon>
        <taxon>Eutheria</taxon>
        <taxon>Euarchontoglires</taxon>
        <taxon>Glires</taxon>
        <taxon>Rodentia</taxon>
        <taxon>Castorimorpha</taxon>
        <taxon>Castoridae</taxon>
        <taxon>Castor</taxon>
    </lineage>
</organism>
<evidence type="ECO:0000256" key="9">
    <source>
        <dbReference type="ARBA" id="ARBA00023136"/>
    </source>
</evidence>
<protein>
    <recommendedName>
        <fullName evidence="11">Cytochrome c oxidase subunit NDUFA4</fullName>
    </recommendedName>
</protein>
<reference evidence="12" key="1">
    <citation type="submission" date="2023-09" db="UniProtKB">
        <authorList>
            <consortium name="Ensembl"/>
        </authorList>
    </citation>
    <scope>IDENTIFICATION</scope>
</reference>
<evidence type="ECO:0000256" key="10">
    <source>
        <dbReference type="ARBA" id="ARBA00038186"/>
    </source>
</evidence>
<dbReference type="InterPro" id="IPR010530">
    <property type="entry name" value="B12D"/>
</dbReference>
<name>A0A8C0WLP1_CASCN</name>
<dbReference type="Pfam" id="PF06522">
    <property type="entry name" value="B12D"/>
    <property type="match status" value="1"/>
</dbReference>
<evidence type="ECO:0000313" key="12">
    <source>
        <dbReference type="Ensembl" id="ENSCCNP00000011422.1"/>
    </source>
</evidence>
<keyword evidence="7" id="KW-1133">Transmembrane helix</keyword>
<evidence type="ECO:0000256" key="2">
    <source>
        <dbReference type="ARBA" id="ARBA00022448"/>
    </source>
</evidence>
<keyword evidence="3" id="KW-0679">Respiratory chain</keyword>
<comment type="subcellular location">
    <subcellularLocation>
        <location evidence="1">Mitochondrion inner membrane</location>
        <topology evidence="1">Single-pass membrane protein</topology>
    </subcellularLocation>
</comment>
<keyword evidence="9" id="KW-0472">Membrane</keyword>
<evidence type="ECO:0000256" key="7">
    <source>
        <dbReference type="ARBA" id="ARBA00022989"/>
    </source>
</evidence>
<evidence type="ECO:0000256" key="11">
    <source>
        <dbReference type="ARBA" id="ARBA00041121"/>
    </source>
</evidence>
<dbReference type="PANTHER" id="PTHR14256">
    <property type="entry name" value="NADH-UBIQUINONE OXIDOREDUCTASE MLRQ SUBUNIT"/>
    <property type="match status" value="1"/>
</dbReference>
<keyword evidence="4" id="KW-0812">Transmembrane</keyword>
<keyword evidence="5" id="KW-0999">Mitochondrion inner membrane</keyword>
<keyword evidence="6" id="KW-0249">Electron transport</keyword>
<evidence type="ECO:0000256" key="3">
    <source>
        <dbReference type="ARBA" id="ARBA00022660"/>
    </source>
</evidence>
<sequence>LLRQSHYKRPSLISIFIFIGGEDTGAELCVIDLTLFNPYFSWDRKNNPHLWEKLCPKYQLEVLLVNVDYSKLKKEGSDAK</sequence>
<keyword evidence="8" id="KW-0496">Mitochondrion</keyword>
<dbReference type="Ensembl" id="ENSCCNT00000014959.1">
    <property type="protein sequence ID" value="ENSCCNP00000011422.1"/>
    <property type="gene ID" value="ENSCCNG00000011853.1"/>
</dbReference>